<dbReference type="Proteomes" id="UP000628840">
    <property type="component" value="Unassembled WGS sequence"/>
</dbReference>
<dbReference type="EMBL" id="BMPF01000003">
    <property type="protein sequence ID" value="GGL38352.1"/>
    <property type="molecule type" value="Genomic_DNA"/>
</dbReference>
<reference evidence="3 4" key="1">
    <citation type="journal article" date="2019" name="Int. J. Syst. Evol. Microbiol.">
        <title>The Global Catalogue of Microorganisms (GCM) 10K type strain sequencing project: providing services to taxonomists for standard genome sequencing and annotation.</title>
        <authorList>
            <consortium name="The Broad Institute Genomics Platform"/>
            <consortium name="The Broad Institute Genome Sequencing Center for Infectious Disease"/>
            <person name="Wu L."/>
            <person name="Ma J."/>
        </authorList>
    </citation>
    <scope>NUCLEOTIDE SEQUENCE [LARGE SCALE GENOMIC DNA]</scope>
    <source>
        <strain evidence="3 4">JCM 19585</strain>
    </source>
</reference>
<dbReference type="AlphaFoldDB" id="A0A830FED2"/>
<keyword evidence="2" id="KW-1133">Transmembrane helix</keyword>
<feature type="transmembrane region" description="Helical" evidence="2">
    <location>
        <begin position="108"/>
        <end position="127"/>
    </location>
</feature>
<evidence type="ECO:0000313" key="4">
    <source>
        <dbReference type="Proteomes" id="UP000628840"/>
    </source>
</evidence>
<feature type="transmembrane region" description="Helical" evidence="2">
    <location>
        <begin position="20"/>
        <end position="43"/>
    </location>
</feature>
<feature type="transmembrane region" description="Helical" evidence="2">
    <location>
        <begin position="49"/>
        <end position="67"/>
    </location>
</feature>
<evidence type="ECO:0000256" key="2">
    <source>
        <dbReference type="SAM" id="Phobius"/>
    </source>
</evidence>
<keyword evidence="4" id="KW-1185">Reference proteome</keyword>
<accession>A0A830FED2</accession>
<proteinExistence type="predicted"/>
<feature type="transmembrane region" description="Helical" evidence="2">
    <location>
        <begin position="79"/>
        <end position="102"/>
    </location>
</feature>
<keyword evidence="2" id="KW-0472">Membrane</keyword>
<comment type="caution">
    <text evidence="3">The sequence shown here is derived from an EMBL/GenBank/DDBJ whole genome shotgun (WGS) entry which is preliminary data.</text>
</comment>
<sequence length="159" mass="16878">MGLWSLGRAMAEQSTYRRLVGIYAKDATATATGVVIALVAFFGLPVGPIEVRLLLALAVVGTLLNLFELHAPEERTRGFTVAWVLAGGALTVALFVVGFLLAAPFVEAVYAGLASFLVTSIGQYVAVVSTKPIWGDEEEEEDAERPGSELPTQGRGGRR</sequence>
<feature type="region of interest" description="Disordered" evidence="1">
    <location>
        <begin position="136"/>
        <end position="159"/>
    </location>
</feature>
<gene>
    <name evidence="3" type="ORF">GCM10009037_22490</name>
</gene>
<evidence type="ECO:0000313" key="3">
    <source>
        <dbReference type="EMBL" id="GGL38352.1"/>
    </source>
</evidence>
<evidence type="ECO:0000256" key="1">
    <source>
        <dbReference type="SAM" id="MobiDB-lite"/>
    </source>
</evidence>
<organism evidence="3 4">
    <name type="scientific">Halarchaeum grantii</name>
    <dbReference type="NCBI Taxonomy" id="1193105"/>
    <lineage>
        <taxon>Archaea</taxon>
        <taxon>Methanobacteriati</taxon>
        <taxon>Methanobacteriota</taxon>
        <taxon>Stenosarchaea group</taxon>
        <taxon>Halobacteria</taxon>
        <taxon>Halobacteriales</taxon>
        <taxon>Halobacteriaceae</taxon>
    </lineage>
</organism>
<protein>
    <submittedName>
        <fullName evidence="3">Uncharacterized protein</fullName>
    </submittedName>
</protein>
<keyword evidence="2" id="KW-0812">Transmembrane</keyword>
<name>A0A830FED2_9EURY</name>